<dbReference type="GO" id="GO:0005886">
    <property type="term" value="C:plasma membrane"/>
    <property type="evidence" value="ECO:0007669"/>
    <property type="project" value="UniProtKB-SubCell"/>
</dbReference>
<evidence type="ECO:0000313" key="10">
    <source>
        <dbReference type="EMBL" id="OGM21171.1"/>
    </source>
</evidence>
<evidence type="ECO:0000256" key="3">
    <source>
        <dbReference type="ARBA" id="ARBA00022676"/>
    </source>
</evidence>
<evidence type="ECO:0000313" key="11">
    <source>
        <dbReference type="Proteomes" id="UP000176741"/>
    </source>
</evidence>
<evidence type="ECO:0000256" key="8">
    <source>
        <dbReference type="SAM" id="Phobius"/>
    </source>
</evidence>
<comment type="caution">
    <text evidence="10">The sequence shown here is derived from an EMBL/GenBank/DDBJ whole genome shotgun (WGS) entry which is preliminary data.</text>
</comment>
<feature type="transmembrane region" description="Helical" evidence="8">
    <location>
        <begin position="368"/>
        <end position="386"/>
    </location>
</feature>
<reference evidence="10 11" key="1">
    <citation type="journal article" date="2016" name="Nat. Commun.">
        <title>Thousands of microbial genomes shed light on interconnected biogeochemical processes in an aquifer system.</title>
        <authorList>
            <person name="Anantharaman K."/>
            <person name="Brown C.T."/>
            <person name="Hug L.A."/>
            <person name="Sharon I."/>
            <person name="Castelle C.J."/>
            <person name="Probst A.J."/>
            <person name="Thomas B.C."/>
            <person name="Singh A."/>
            <person name="Wilkins M.J."/>
            <person name="Karaoz U."/>
            <person name="Brodie E.L."/>
            <person name="Williams K.H."/>
            <person name="Hubbard S.S."/>
            <person name="Banfield J.F."/>
        </authorList>
    </citation>
    <scope>NUCLEOTIDE SEQUENCE [LARGE SCALE GENOMIC DNA]</scope>
</reference>
<feature type="transmembrane region" description="Helical" evidence="8">
    <location>
        <begin position="178"/>
        <end position="197"/>
    </location>
</feature>
<keyword evidence="5 8" id="KW-0812">Transmembrane</keyword>
<evidence type="ECO:0000256" key="7">
    <source>
        <dbReference type="ARBA" id="ARBA00023136"/>
    </source>
</evidence>
<evidence type="ECO:0000256" key="1">
    <source>
        <dbReference type="ARBA" id="ARBA00004651"/>
    </source>
</evidence>
<protein>
    <recommendedName>
        <fullName evidence="9">Glycosyltransferase RgtA/B/C/D-like domain-containing protein</fullName>
    </recommendedName>
</protein>
<keyword evidence="3" id="KW-0328">Glycosyltransferase</keyword>
<gene>
    <name evidence="10" type="ORF">A2771_02805</name>
</gene>
<dbReference type="InterPro" id="IPR038731">
    <property type="entry name" value="RgtA/B/C-like"/>
</dbReference>
<comment type="subcellular location">
    <subcellularLocation>
        <location evidence="1">Cell membrane</location>
        <topology evidence="1">Multi-pass membrane protein</topology>
    </subcellularLocation>
</comment>
<feature type="domain" description="Glycosyltransferase RgtA/B/C/D-like" evidence="9">
    <location>
        <begin position="68"/>
        <end position="221"/>
    </location>
</feature>
<organism evidence="10 11">
    <name type="scientific">Candidatus Woesebacteria bacterium RIFCSPHIGHO2_01_FULL_38_26b</name>
    <dbReference type="NCBI Taxonomy" id="1802491"/>
    <lineage>
        <taxon>Bacteria</taxon>
        <taxon>Candidatus Woeseibacteriota</taxon>
    </lineage>
</organism>
<dbReference type="AlphaFoldDB" id="A0A1F7Y1K1"/>
<dbReference type="PANTHER" id="PTHR33908:SF11">
    <property type="entry name" value="MEMBRANE PROTEIN"/>
    <property type="match status" value="1"/>
</dbReference>
<dbReference type="Pfam" id="PF13231">
    <property type="entry name" value="PMT_2"/>
    <property type="match status" value="1"/>
</dbReference>
<proteinExistence type="predicted"/>
<keyword evidence="4" id="KW-0808">Transferase</keyword>
<feature type="transmembrane region" description="Helical" evidence="8">
    <location>
        <begin position="339"/>
        <end position="356"/>
    </location>
</feature>
<keyword evidence="6 8" id="KW-1133">Transmembrane helix</keyword>
<dbReference type="GO" id="GO:0009103">
    <property type="term" value="P:lipopolysaccharide biosynthetic process"/>
    <property type="evidence" value="ECO:0007669"/>
    <property type="project" value="UniProtKB-ARBA"/>
</dbReference>
<feature type="transmembrane region" description="Helical" evidence="8">
    <location>
        <begin position="209"/>
        <end position="231"/>
    </location>
</feature>
<feature type="transmembrane region" description="Helical" evidence="8">
    <location>
        <begin position="398"/>
        <end position="416"/>
    </location>
</feature>
<evidence type="ECO:0000256" key="6">
    <source>
        <dbReference type="ARBA" id="ARBA00022989"/>
    </source>
</evidence>
<dbReference type="GO" id="GO:0016763">
    <property type="term" value="F:pentosyltransferase activity"/>
    <property type="evidence" value="ECO:0007669"/>
    <property type="project" value="TreeGrafter"/>
</dbReference>
<dbReference type="InterPro" id="IPR050297">
    <property type="entry name" value="LipidA_mod_glycosyltrf_83"/>
</dbReference>
<evidence type="ECO:0000256" key="4">
    <source>
        <dbReference type="ARBA" id="ARBA00022679"/>
    </source>
</evidence>
<evidence type="ECO:0000256" key="2">
    <source>
        <dbReference type="ARBA" id="ARBA00022475"/>
    </source>
</evidence>
<dbReference type="Proteomes" id="UP000176741">
    <property type="component" value="Unassembled WGS sequence"/>
</dbReference>
<keyword evidence="2" id="KW-1003">Cell membrane</keyword>
<evidence type="ECO:0000259" key="9">
    <source>
        <dbReference type="Pfam" id="PF13231"/>
    </source>
</evidence>
<keyword evidence="7 8" id="KW-0472">Membrane</keyword>
<feature type="transmembrane region" description="Helical" evidence="8">
    <location>
        <begin position="90"/>
        <end position="108"/>
    </location>
</feature>
<dbReference type="PANTHER" id="PTHR33908">
    <property type="entry name" value="MANNOSYLTRANSFERASE YKCB-RELATED"/>
    <property type="match status" value="1"/>
</dbReference>
<name>A0A1F7Y1K1_9BACT</name>
<feature type="transmembrane region" description="Helical" evidence="8">
    <location>
        <begin position="314"/>
        <end position="332"/>
    </location>
</feature>
<feature type="transmembrane region" description="Helical" evidence="8">
    <location>
        <begin position="140"/>
        <end position="158"/>
    </location>
</feature>
<sequence length="557" mass="63054">MKNNIILVLIITLALLVRVIGISNYPTGFTQDEAGLGYEAYSILQTGKDSWGVTMPLVLRSFGDFKMPIYSYLAIPGIAIFGLNEFAVRLPGALFGTLAVLATYLMVLKLCKKRLVAIISAFVLALSPWHISLSRGAFEANLTTFFIPLGIWAFYVGLKKPRWMILSTLAFGLNLFSYHSARIFTLLIFPVLIIATFKGTALQGMKISFSRYSISIIVILTFIALLVYSMFLGAGKRGLDLTILNPTDKWQVVSDRRYEAVLQNLPDNIARIFSNKVTYLIYQFTNNYLTYLSPTSFFTQGVSGWDYGMTPGRGVLYLIELISVFTGFYFFIRGKNIKGTNIFFIWFFLSPIATALSKGGGFVGTRAAVMMPSIQIISALGIYLIYKKLKFNVNNYKITYFLLIFIIFIASFTFFIENYLYHAPAKAAASMQYGRKQMIEYINQVEGEYDEIFISRTVSAPNIWVQFYKKINPKAVQLASKEWLQYEHSGFGYLDQLDGYRLGKYTFGSIDRNSLKEKGKVLVVGKPEEFGENFKPLEVILYPDNKPAFYIADARDF</sequence>
<evidence type="ECO:0000256" key="5">
    <source>
        <dbReference type="ARBA" id="ARBA00022692"/>
    </source>
</evidence>
<dbReference type="EMBL" id="MGGD01000017">
    <property type="protein sequence ID" value="OGM21171.1"/>
    <property type="molecule type" value="Genomic_DNA"/>
</dbReference>
<feature type="transmembrane region" description="Helical" evidence="8">
    <location>
        <begin position="114"/>
        <end position="133"/>
    </location>
</feature>
<accession>A0A1F7Y1K1</accession>